<feature type="binding site" evidence="2">
    <location>
        <position position="102"/>
    </location>
    <ligand>
        <name>ATP</name>
        <dbReference type="ChEBI" id="CHEBI:30616"/>
    </ligand>
</feature>
<dbReference type="SUPFAM" id="SSF52374">
    <property type="entry name" value="Nucleotidylyl transferase"/>
    <property type="match status" value="1"/>
</dbReference>
<comment type="catalytic activity">
    <reaction evidence="2">
        <text>cytidine(34) in elongator tRNA(Met) + acetate + ATP = N(4)-acetylcytidine(34) in elongator tRNA(Met) + AMP + diphosphate</text>
        <dbReference type="Rhea" id="RHEA:58144"/>
        <dbReference type="Rhea" id="RHEA-COMP:10693"/>
        <dbReference type="Rhea" id="RHEA-COMP:10694"/>
        <dbReference type="ChEBI" id="CHEBI:30089"/>
        <dbReference type="ChEBI" id="CHEBI:30616"/>
        <dbReference type="ChEBI" id="CHEBI:33019"/>
        <dbReference type="ChEBI" id="CHEBI:74900"/>
        <dbReference type="ChEBI" id="CHEBI:82748"/>
        <dbReference type="ChEBI" id="CHEBI:456215"/>
    </reaction>
</comment>
<sequence>MRIVGIIAEYNPFHQGHAYQIKKVRELTQADFILVSMSGNFVQRGAPAMFDKYTRAHAALLSGADLVLELPVSIATGSAEAFARGGVRLLHDTGIVTDLCFGSECGDLSSLERLAAFLAEEPTDYKLHLQDGLKQGLSFPAAREQAVRFSDPSLPAELLGMPNNLLGLEYLKALHLYGSSIRPFTIQREGSGYHDTDVSSGQYSSASAIRAELIRSGGHFSEELLAQLPHPELYISYADHPPVTEDAFSLLLLEKLRRLSLTDEPLSQYEGISEDLANRISGALDQFTGFSAFTDLMKTRNQTRTAISRALLHILLDIQAPQPACMFRVLGFRKDSRAVLTALSEQGTLPVVTSLTRSPLDRTSLYPDQLYESVRSILQQTPYQNEFRRKMLVV</sequence>
<dbReference type="EMBL" id="JBBMFC010000002">
    <property type="protein sequence ID" value="MEQ2577423.1"/>
    <property type="molecule type" value="Genomic_DNA"/>
</dbReference>
<gene>
    <name evidence="2" type="primary">tmcAL</name>
    <name evidence="3" type="ORF">WMO62_01045</name>
</gene>
<name>A0ABV1HXI8_9FIRM</name>
<dbReference type="PANTHER" id="PTHR37825:SF1">
    <property type="entry name" value="TRNA(MET) CYTIDINE ACETATE LIGASE"/>
    <property type="match status" value="1"/>
</dbReference>
<dbReference type="RefSeq" id="WP_349143519.1">
    <property type="nucleotide sequence ID" value="NZ_JBBMFC010000002.1"/>
</dbReference>
<dbReference type="Proteomes" id="UP001470288">
    <property type="component" value="Unassembled WGS sequence"/>
</dbReference>
<feature type="binding site" evidence="2">
    <location>
        <begin position="7"/>
        <end position="20"/>
    </location>
    <ligand>
        <name>ATP</name>
        <dbReference type="ChEBI" id="CHEBI:30616"/>
    </ligand>
</feature>
<evidence type="ECO:0000313" key="4">
    <source>
        <dbReference type="Proteomes" id="UP001470288"/>
    </source>
</evidence>
<keyword evidence="1 2" id="KW-0819">tRNA processing</keyword>
<keyword evidence="2" id="KW-0067">ATP-binding</keyword>
<comment type="caution">
    <text evidence="2">Lacks conserved residue(s) required for the propagation of feature annotation.</text>
</comment>
<proteinExistence type="inferred from homology"/>
<comment type="subcellular location">
    <subcellularLocation>
        <location evidence="2">Cytoplasm</location>
    </subcellularLocation>
</comment>
<keyword evidence="2" id="KW-0547">Nucleotide-binding</keyword>
<feature type="binding site" evidence="2">
    <location>
        <position position="188"/>
    </location>
    <ligand>
        <name>ATP</name>
        <dbReference type="ChEBI" id="CHEBI:30616"/>
    </ligand>
</feature>
<comment type="function">
    <text evidence="2">Catalyzes the formation of N(4)-acetylcytidine (ac(4)C) at the wobble position of elongator tRNA(Met), using acetate and ATP as substrates. First activates an acetate ion to form acetyladenylate (Ac-AMP) and then transfers the acetyl group to tRNA to form ac(4)C34.</text>
</comment>
<dbReference type="PANTHER" id="PTHR37825">
    <property type="entry name" value="TRNA(MET) CYTIDINE ACETATE LIGASE"/>
    <property type="match status" value="1"/>
</dbReference>
<dbReference type="InterPro" id="IPR008513">
    <property type="entry name" value="tRNA(Met)_cyd_acetate_ligase"/>
</dbReference>
<dbReference type="Gene3D" id="3.40.50.620">
    <property type="entry name" value="HUPs"/>
    <property type="match status" value="1"/>
</dbReference>
<dbReference type="HAMAP" id="MF_01539">
    <property type="entry name" value="TmcAL"/>
    <property type="match status" value="1"/>
</dbReference>
<evidence type="ECO:0000313" key="3">
    <source>
        <dbReference type="EMBL" id="MEQ2577423.1"/>
    </source>
</evidence>
<organism evidence="3 4">
    <name type="scientific">Hominiventricola aquisgranensis</name>
    <dbReference type="NCBI Taxonomy" id="3133164"/>
    <lineage>
        <taxon>Bacteria</taxon>
        <taxon>Bacillati</taxon>
        <taxon>Bacillota</taxon>
        <taxon>Clostridia</taxon>
        <taxon>Lachnospirales</taxon>
        <taxon>Lachnospiraceae</taxon>
        <taxon>Hominiventricola</taxon>
    </lineage>
</organism>
<keyword evidence="2" id="KW-0694">RNA-binding</keyword>
<dbReference type="InterPro" id="IPR014729">
    <property type="entry name" value="Rossmann-like_a/b/a_fold"/>
</dbReference>
<keyword evidence="2" id="KW-0436">Ligase</keyword>
<protein>
    <recommendedName>
        <fullName evidence="2">tRNA(Met) cytidine acetate ligase</fullName>
        <ecNumber evidence="2">6.3.4.-</ecNumber>
    </recommendedName>
</protein>
<keyword evidence="2" id="KW-0820">tRNA-binding</keyword>
<evidence type="ECO:0000256" key="1">
    <source>
        <dbReference type="ARBA" id="ARBA00022694"/>
    </source>
</evidence>
<dbReference type="Pfam" id="PF05636">
    <property type="entry name" value="HIGH_NTase1"/>
    <property type="match status" value="1"/>
</dbReference>
<feature type="binding site" evidence="2">
    <location>
        <position position="163"/>
    </location>
    <ligand>
        <name>ATP</name>
        <dbReference type="ChEBI" id="CHEBI:30616"/>
    </ligand>
</feature>
<comment type="similarity">
    <text evidence="2">Belongs to the TmcAL family.</text>
</comment>
<keyword evidence="2" id="KW-0963">Cytoplasm</keyword>
<keyword evidence="4" id="KW-1185">Reference proteome</keyword>
<evidence type="ECO:0000256" key="2">
    <source>
        <dbReference type="HAMAP-Rule" id="MF_01539"/>
    </source>
</evidence>
<dbReference type="EC" id="6.3.4.-" evidence="2"/>
<comment type="caution">
    <text evidence="3">The sequence shown here is derived from an EMBL/GenBank/DDBJ whole genome shotgun (WGS) entry which is preliminary data.</text>
</comment>
<accession>A0ABV1HXI8</accession>
<reference evidence="3 4" key="1">
    <citation type="submission" date="2024-03" db="EMBL/GenBank/DDBJ databases">
        <title>Human intestinal bacterial collection.</title>
        <authorList>
            <person name="Pauvert C."/>
            <person name="Hitch T.C.A."/>
            <person name="Clavel T."/>
        </authorList>
    </citation>
    <scope>NUCLEOTIDE SEQUENCE [LARGE SCALE GENOMIC DNA]</scope>
    <source>
        <strain evidence="3 4">CLA-AA-H78B</strain>
    </source>
</reference>